<feature type="region of interest" description="Disordered" evidence="1">
    <location>
        <begin position="283"/>
        <end position="303"/>
    </location>
</feature>
<name>A0A2W2CQ04_9ACTN</name>
<dbReference type="EMBL" id="POUB01000024">
    <property type="protein sequence ID" value="PZG01622.1"/>
    <property type="molecule type" value="Genomic_DNA"/>
</dbReference>
<reference evidence="2 3" key="1">
    <citation type="submission" date="2018-01" db="EMBL/GenBank/DDBJ databases">
        <title>Draft genome sequence of Salinispora sp. 13K206.</title>
        <authorList>
            <person name="Sahin N."/>
            <person name="Saygin H."/>
            <person name="Ay H."/>
        </authorList>
    </citation>
    <scope>NUCLEOTIDE SEQUENCE [LARGE SCALE GENOMIC DNA]</scope>
    <source>
        <strain evidence="2 3">13K206</strain>
    </source>
</reference>
<comment type="caution">
    <text evidence="2">The sequence shown here is derived from an EMBL/GenBank/DDBJ whole genome shotgun (WGS) entry which is preliminary data.</text>
</comment>
<dbReference type="Proteomes" id="UP000248749">
    <property type="component" value="Unassembled WGS sequence"/>
</dbReference>
<evidence type="ECO:0000313" key="2">
    <source>
        <dbReference type="EMBL" id="PZG01622.1"/>
    </source>
</evidence>
<accession>A0A2W2CQ04</accession>
<dbReference type="AlphaFoldDB" id="A0A2W2CQ04"/>
<evidence type="ECO:0000313" key="3">
    <source>
        <dbReference type="Proteomes" id="UP000248749"/>
    </source>
</evidence>
<feature type="compositionally biased region" description="Pro residues" evidence="1">
    <location>
        <begin position="126"/>
        <end position="148"/>
    </location>
</feature>
<evidence type="ECO:0000256" key="1">
    <source>
        <dbReference type="SAM" id="MobiDB-lite"/>
    </source>
</evidence>
<dbReference type="OrthoDB" id="3340987at2"/>
<dbReference type="RefSeq" id="WP_111133260.1">
    <property type="nucleotide sequence ID" value="NZ_POUB01000024.1"/>
</dbReference>
<feature type="region of interest" description="Disordered" evidence="1">
    <location>
        <begin position="123"/>
        <end position="158"/>
    </location>
</feature>
<sequence>MTTQEFEQRLTEHLSRFVAEVLESDARASAPTHSRAVGCAEAPGGGPDWGVVPRAEITIAAGDKAEKYFEDLETWVSRNGFGDPTDNKQPGRPWVVDALSEDGARLVMELPPKSPQFAVTLTGPCTWPPDRPGGPPPSGQLPPLPAPSEPTQTYDSDSEERACRSPKLYVYNQAAPRFAGPGPHPMLLINYRDEESFGYAELPAKFEPQDNDHASRSYRDQVQLLVCARVEPTRDSGRDVTCYYSPISTTRGTPYIFDVHESTYHVAVLEAGSGKRVSEFTVPGRQGDEESCPDTMPWGDHPRTLARGIDEAAFESKLRPLYSSPR</sequence>
<protein>
    <submittedName>
        <fullName evidence="2">Uncharacterized protein</fullName>
    </submittedName>
</protein>
<gene>
    <name evidence="2" type="ORF">C1I99_06295</name>
</gene>
<keyword evidence="3" id="KW-1185">Reference proteome</keyword>
<proteinExistence type="predicted"/>
<organism evidence="2 3">
    <name type="scientific">Micromonospora deserti</name>
    <dbReference type="NCBI Taxonomy" id="2070366"/>
    <lineage>
        <taxon>Bacteria</taxon>
        <taxon>Bacillati</taxon>
        <taxon>Actinomycetota</taxon>
        <taxon>Actinomycetes</taxon>
        <taxon>Micromonosporales</taxon>
        <taxon>Micromonosporaceae</taxon>
        <taxon>Micromonospora</taxon>
    </lineage>
</organism>